<feature type="transmembrane region" description="Helical" evidence="15">
    <location>
        <begin position="298"/>
        <end position="318"/>
    </location>
</feature>
<protein>
    <recommendedName>
        <fullName evidence="4">adenylate cyclase</fullName>
        <ecNumber evidence="4">4.6.1.1</ecNumber>
    </recommendedName>
</protein>
<dbReference type="InterPro" id="IPR029787">
    <property type="entry name" value="Nucleotide_cyclase"/>
</dbReference>
<feature type="domain" description="Guanylate cyclase" evidence="16">
    <location>
        <begin position="380"/>
        <end position="520"/>
    </location>
</feature>
<evidence type="ECO:0000313" key="18">
    <source>
        <dbReference type="Proteomes" id="UP001381693"/>
    </source>
</evidence>
<reference evidence="17 18" key="1">
    <citation type="submission" date="2023-11" db="EMBL/GenBank/DDBJ databases">
        <title>Halocaridina rubra genome assembly.</title>
        <authorList>
            <person name="Smith C."/>
        </authorList>
    </citation>
    <scope>NUCLEOTIDE SEQUENCE [LARGE SCALE GENOMIC DNA]</scope>
    <source>
        <strain evidence="17">EP-1</strain>
        <tissue evidence="17">Whole</tissue>
    </source>
</reference>
<evidence type="ECO:0000313" key="17">
    <source>
        <dbReference type="EMBL" id="KAK7079286.1"/>
    </source>
</evidence>
<dbReference type="PROSITE" id="PS00452">
    <property type="entry name" value="GUANYLATE_CYCLASE_1"/>
    <property type="match status" value="1"/>
</dbReference>
<dbReference type="GO" id="GO:0007189">
    <property type="term" value="P:adenylate cyclase-activating G protein-coupled receptor signaling pathway"/>
    <property type="evidence" value="ECO:0007669"/>
    <property type="project" value="TreeGrafter"/>
</dbReference>
<comment type="caution">
    <text evidence="17">The sequence shown here is derived from an EMBL/GenBank/DDBJ whole genome shotgun (WGS) entry which is preliminary data.</text>
</comment>
<feature type="transmembrane region" description="Helical" evidence="15">
    <location>
        <begin position="252"/>
        <end position="269"/>
    </location>
</feature>
<keyword evidence="9" id="KW-0460">Magnesium</keyword>
<dbReference type="GO" id="GO:0005524">
    <property type="term" value="F:ATP binding"/>
    <property type="evidence" value="ECO:0007669"/>
    <property type="project" value="UniProtKB-KW"/>
</dbReference>
<evidence type="ECO:0000256" key="4">
    <source>
        <dbReference type="ARBA" id="ARBA00012201"/>
    </source>
</evidence>
<dbReference type="Gene3D" id="3.30.70.1230">
    <property type="entry name" value="Nucleotide cyclase"/>
    <property type="match status" value="1"/>
</dbReference>
<keyword evidence="5 15" id="KW-0812">Transmembrane</keyword>
<dbReference type="GO" id="GO:0006171">
    <property type="term" value="P:cAMP biosynthetic process"/>
    <property type="evidence" value="ECO:0007669"/>
    <property type="project" value="UniProtKB-KW"/>
</dbReference>
<keyword evidence="8" id="KW-0067">ATP-binding</keyword>
<keyword evidence="10 15" id="KW-1133">Transmembrane helix</keyword>
<dbReference type="CDD" id="cd07302">
    <property type="entry name" value="CHD"/>
    <property type="match status" value="1"/>
</dbReference>
<dbReference type="InterPro" id="IPR001054">
    <property type="entry name" value="A/G_cyclase"/>
</dbReference>
<dbReference type="GO" id="GO:0046872">
    <property type="term" value="F:metal ion binding"/>
    <property type="evidence" value="ECO:0007669"/>
    <property type="project" value="UniProtKB-KW"/>
</dbReference>
<comment type="cofactor">
    <cofactor evidence="2">
        <name>Mg(2+)</name>
        <dbReference type="ChEBI" id="CHEBI:18420"/>
    </cofactor>
</comment>
<evidence type="ECO:0000256" key="6">
    <source>
        <dbReference type="ARBA" id="ARBA00022723"/>
    </source>
</evidence>
<feature type="transmembrane region" description="Helical" evidence="15">
    <location>
        <begin position="120"/>
        <end position="141"/>
    </location>
</feature>
<evidence type="ECO:0000256" key="13">
    <source>
        <dbReference type="ARBA" id="ARBA00023239"/>
    </source>
</evidence>
<dbReference type="PANTHER" id="PTHR45627:SF8">
    <property type="entry name" value="ADENYLATE CYCLASE TYPE 9"/>
    <property type="match status" value="1"/>
</dbReference>
<comment type="catalytic activity">
    <reaction evidence="1">
        <text>ATP = 3',5'-cyclic AMP + diphosphate</text>
        <dbReference type="Rhea" id="RHEA:15389"/>
        <dbReference type="ChEBI" id="CHEBI:30616"/>
        <dbReference type="ChEBI" id="CHEBI:33019"/>
        <dbReference type="ChEBI" id="CHEBI:58165"/>
        <dbReference type="EC" id="4.6.1.1"/>
    </reaction>
</comment>
<evidence type="ECO:0000256" key="14">
    <source>
        <dbReference type="RuleBase" id="RU000405"/>
    </source>
</evidence>
<name>A0AAN8XAS2_HALRR</name>
<evidence type="ECO:0000256" key="11">
    <source>
        <dbReference type="ARBA" id="ARBA00022998"/>
    </source>
</evidence>
<evidence type="ECO:0000256" key="8">
    <source>
        <dbReference type="ARBA" id="ARBA00022840"/>
    </source>
</evidence>
<keyword evidence="13 14" id="KW-0456">Lyase</keyword>
<proteinExistence type="inferred from homology"/>
<evidence type="ECO:0000256" key="9">
    <source>
        <dbReference type="ARBA" id="ARBA00022842"/>
    </source>
</evidence>
<sequence>MSPGDLLTHRVSGYYTSSQSSVAEHKFVEMGEGVSGQEPSSMPLNESLTRFHQLRKQSDLQLVKCIQNDANHRQYIVASPLSPTTLFFTDKDLERQYRQQAHKPRQDSPRTLASSHLNTYFDILVSALVYILVSVSLFLMFPYTLGWLVLCLISTCWHLLLLVLCSSQVAQGGDLSGHSSSLASKLYLRLTRWHPWHACGGSLICLPLAAVFSNFSCEEATNVTLRFFCYLVFVATIHLCNFTQLNCWMKNILATVGIVILLVLVSPFMCSQGQNNDPESIPDSFGNFTANIVESESSLVFVELVVAALLLLVFVWFLNREFEISYRLSFYGSVMATKDKFRVQTMKNQADWLLQNIIPPDVADSIKATAKYSENHRDVAIMFASIVNFNELYDESYLGGKEYLRVLNELVADVDELLQRDDFKNIEKIKTIGSTYMAAAGLNTKVRQSNTDAHQHIFELVEFARAMQKVIDDFNQDLIEFNLILRIGLNFGDVTAGVIGTTKLYYDIWGDAVNIASRMDSTGMPGRIQVSSTCATVLNRRYELERRGQVFVKGKDNMDVYLLKGPKDNT</sequence>
<accession>A0AAN8XAS2</accession>
<evidence type="ECO:0000256" key="10">
    <source>
        <dbReference type="ARBA" id="ARBA00022989"/>
    </source>
</evidence>
<dbReference type="InterPro" id="IPR018297">
    <property type="entry name" value="A/G_cyclase_CS"/>
</dbReference>
<dbReference type="PROSITE" id="PS50125">
    <property type="entry name" value="GUANYLATE_CYCLASE_2"/>
    <property type="match status" value="1"/>
</dbReference>
<comment type="similarity">
    <text evidence="14">Belongs to the adenylyl cyclase class-4/guanylyl cyclase family.</text>
</comment>
<organism evidence="17 18">
    <name type="scientific">Halocaridina rubra</name>
    <name type="common">Hawaiian red shrimp</name>
    <dbReference type="NCBI Taxonomy" id="373956"/>
    <lineage>
        <taxon>Eukaryota</taxon>
        <taxon>Metazoa</taxon>
        <taxon>Ecdysozoa</taxon>
        <taxon>Arthropoda</taxon>
        <taxon>Crustacea</taxon>
        <taxon>Multicrustacea</taxon>
        <taxon>Malacostraca</taxon>
        <taxon>Eumalacostraca</taxon>
        <taxon>Eucarida</taxon>
        <taxon>Decapoda</taxon>
        <taxon>Pleocyemata</taxon>
        <taxon>Caridea</taxon>
        <taxon>Atyoidea</taxon>
        <taxon>Atyidae</taxon>
        <taxon>Halocaridina</taxon>
    </lineage>
</organism>
<dbReference type="AlphaFoldDB" id="A0AAN8XAS2"/>
<feature type="transmembrane region" description="Helical" evidence="15">
    <location>
        <begin position="193"/>
        <end position="211"/>
    </location>
</feature>
<evidence type="ECO:0000256" key="1">
    <source>
        <dbReference type="ARBA" id="ARBA00001593"/>
    </source>
</evidence>
<keyword evidence="11" id="KW-0115">cAMP biosynthesis</keyword>
<evidence type="ECO:0000256" key="15">
    <source>
        <dbReference type="SAM" id="Phobius"/>
    </source>
</evidence>
<keyword evidence="6" id="KW-0479">Metal-binding</keyword>
<comment type="subcellular location">
    <subcellularLocation>
        <location evidence="3">Membrane</location>
        <topology evidence="3">Multi-pass membrane protein</topology>
    </subcellularLocation>
</comment>
<evidence type="ECO:0000256" key="7">
    <source>
        <dbReference type="ARBA" id="ARBA00022741"/>
    </source>
</evidence>
<evidence type="ECO:0000256" key="2">
    <source>
        <dbReference type="ARBA" id="ARBA00001946"/>
    </source>
</evidence>
<evidence type="ECO:0000256" key="12">
    <source>
        <dbReference type="ARBA" id="ARBA00023136"/>
    </source>
</evidence>
<dbReference type="PANTHER" id="PTHR45627">
    <property type="entry name" value="ADENYLATE CYCLASE TYPE 1"/>
    <property type="match status" value="1"/>
</dbReference>
<dbReference type="GO" id="GO:0035556">
    <property type="term" value="P:intracellular signal transduction"/>
    <property type="evidence" value="ECO:0007669"/>
    <property type="project" value="InterPro"/>
</dbReference>
<dbReference type="EC" id="4.6.1.1" evidence="4"/>
<keyword evidence="18" id="KW-1185">Reference proteome</keyword>
<feature type="transmembrane region" description="Helical" evidence="15">
    <location>
        <begin position="147"/>
        <end position="165"/>
    </location>
</feature>
<keyword evidence="12 15" id="KW-0472">Membrane</keyword>
<evidence type="ECO:0000259" key="16">
    <source>
        <dbReference type="PROSITE" id="PS50125"/>
    </source>
</evidence>
<evidence type="ECO:0000256" key="3">
    <source>
        <dbReference type="ARBA" id="ARBA00004141"/>
    </source>
</evidence>
<feature type="transmembrane region" description="Helical" evidence="15">
    <location>
        <begin position="223"/>
        <end position="240"/>
    </location>
</feature>
<dbReference type="Pfam" id="PF00211">
    <property type="entry name" value="Guanylate_cyc"/>
    <property type="match status" value="1"/>
</dbReference>
<keyword evidence="7" id="KW-0547">Nucleotide-binding</keyword>
<dbReference type="EMBL" id="JAXCGZ010007553">
    <property type="protein sequence ID" value="KAK7079286.1"/>
    <property type="molecule type" value="Genomic_DNA"/>
</dbReference>
<evidence type="ECO:0000256" key="5">
    <source>
        <dbReference type="ARBA" id="ARBA00022692"/>
    </source>
</evidence>
<dbReference type="SMART" id="SM00044">
    <property type="entry name" value="CYCc"/>
    <property type="match status" value="1"/>
</dbReference>
<dbReference type="FunFam" id="3.30.70.1230:FF:000008">
    <property type="entry name" value="Adenylate cyclase type 9"/>
    <property type="match status" value="1"/>
</dbReference>
<gene>
    <name evidence="17" type="primary">ADCY9_2</name>
    <name evidence="17" type="ORF">SK128_002345</name>
</gene>
<dbReference type="SUPFAM" id="SSF55073">
    <property type="entry name" value="Nucleotide cyclase"/>
    <property type="match status" value="1"/>
</dbReference>
<dbReference type="Proteomes" id="UP001381693">
    <property type="component" value="Unassembled WGS sequence"/>
</dbReference>
<dbReference type="GO" id="GO:0005886">
    <property type="term" value="C:plasma membrane"/>
    <property type="evidence" value="ECO:0007669"/>
    <property type="project" value="TreeGrafter"/>
</dbReference>
<dbReference type="GO" id="GO:0004016">
    <property type="term" value="F:adenylate cyclase activity"/>
    <property type="evidence" value="ECO:0007669"/>
    <property type="project" value="UniProtKB-EC"/>
</dbReference>